<feature type="repeat" description="ANK" evidence="3">
    <location>
        <begin position="766"/>
        <end position="798"/>
    </location>
</feature>
<dbReference type="InterPro" id="IPR002110">
    <property type="entry name" value="Ankyrin_rpt"/>
</dbReference>
<feature type="repeat" description="ANK" evidence="3">
    <location>
        <begin position="734"/>
        <end position="762"/>
    </location>
</feature>
<dbReference type="SMART" id="SM00248">
    <property type="entry name" value="ANK"/>
    <property type="match status" value="14"/>
</dbReference>
<evidence type="ECO:0000313" key="7">
    <source>
        <dbReference type="Proteomes" id="UP001362999"/>
    </source>
</evidence>
<feature type="repeat" description="ANK" evidence="3">
    <location>
        <begin position="1108"/>
        <end position="1140"/>
    </location>
</feature>
<dbReference type="Pfam" id="PF24883">
    <property type="entry name" value="NPHP3_N"/>
    <property type="match status" value="1"/>
</dbReference>
<name>A0AAV9ZL45_9AGAR</name>
<dbReference type="PROSITE" id="PS50297">
    <property type="entry name" value="ANK_REP_REGION"/>
    <property type="match status" value="11"/>
</dbReference>
<evidence type="ECO:0000259" key="4">
    <source>
        <dbReference type="Pfam" id="PF22939"/>
    </source>
</evidence>
<sequence length="1190" mass="131091">MAEVLGIVTGALQLLDTALKAAELVKDVYRATQEKQEIHDELEGLKPLLAELQLRISANSSPRVLRNMAAPLAKFKKTLEELCSKLQPTKNSLERLKWGFSEKKKMKEDLLTLRQFHDVVNSWMILDFWDQIDAAQRLAIIEWLSPLNFFIRQQDISRTRQPETGDWLLNDPKFKEWELGKGGVLWCSGIREYSAIQTELQLTYSLQLVQGKLFLRGSLVVDHLTSAQAKTPEIGIACIYFNHKETQVQTLENLLAALWRQLVFKQPLGPASDLYAQLVEKKTKPTSTEMQKVLLHALQRFKQIYFIIDAVDEHSEQEWHTLAGILTKLSKNIRLLITARTHVAPNVVFSQIAVLEIRASKKDLGLYINAQMEALPHLSQHIADNREIGAKIFSVMFNWVDGMFLLAKLHLEALDAAPNTRALHDALETLPTDLNHTYQNILSRIGCLSGASKKIAHSALVWVANAKRPLTAVELCEAIAIEPGTSKLNKDNKTGIQVIIRLCTGLIILDEQSSLVRLVHFTAQDYLDKVQHQEFPFAHVQITRSLFTYLNFKEVARNGLKFHTLDPFVAENEEQQLKEFQCQYPLMNYCQYILIHAQLCEEQLQDQVVGFLELAHTYQKKSKKIYWSCCPWNYHWWPDYPSPLWVAVAANLLQSVEFMTSQGSRLDRTTHPLHTAAHDGYKKMVALLLDLGMDINTRGGAYENVLQAAACQGHKSTVQMLLHRGADVNAQGGRYGTALQGAASEGHETIVQMLLDQGAYVNDGVRGRTALYGAAYYGHETIVQLLLDRGAEVNARGGYFDTALQAAACLGHKSTVQMLLDRGANMNAQGEQYGTALQGAAFYGEETIMQMLLDRGADVNAQGGKYGTALVTAAYEKHENIVQMLLDRGADVNAQGGEYGTALVAAAYQELENIVQMLLDRGADMNAQGAEYGTALYGAASEGHETIVQLLLDRGAEVNAQGGYFNTALQAAASEGHEIIVQLLLDRGAEVNAQGGNFDTALQAAASEGHEIIVQLLLGRGADVNAQGGFHGTALHAAAGAEVNVEAGTYGTALQAAAYKGSESIVQLLLDRGAHVNTQGGRQVWKGCENIVQLLLDQGADVNAQGGQYGTALQAAAYGGHNDIVQMLLDTGGDVNALGGKYKTALQAAREQGYPIVEQILLARGAQEYIENSSDEILDSAESLKESVDQ</sequence>
<dbReference type="Pfam" id="PF22939">
    <property type="entry name" value="WHD_GPIID"/>
    <property type="match status" value="1"/>
</dbReference>
<feature type="repeat" description="ANK" evidence="3">
    <location>
        <begin position="1049"/>
        <end position="1081"/>
    </location>
</feature>
<dbReference type="InterPro" id="IPR051631">
    <property type="entry name" value="Ankyrin-KH/SAM_domain"/>
</dbReference>
<dbReference type="Pfam" id="PF00023">
    <property type="entry name" value="Ank"/>
    <property type="match status" value="2"/>
</dbReference>
<feature type="repeat" description="ANK" evidence="3">
    <location>
        <begin position="898"/>
        <end position="930"/>
    </location>
</feature>
<feature type="repeat" description="ANK" evidence="3">
    <location>
        <begin position="964"/>
        <end position="996"/>
    </location>
</feature>
<evidence type="ECO:0000256" key="1">
    <source>
        <dbReference type="ARBA" id="ARBA00022737"/>
    </source>
</evidence>
<feature type="repeat" description="ANK" evidence="3">
    <location>
        <begin position="865"/>
        <end position="897"/>
    </location>
</feature>
<keyword evidence="1" id="KW-0677">Repeat</keyword>
<feature type="repeat" description="ANK" evidence="3">
    <location>
        <begin position="931"/>
        <end position="963"/>
    </location>
</feature>
<dbReference type="Proteomes" id="UP001362999">
    <property type="component" value="Unassembled WGS sequence"/>
</dbReference>
<dbReference type="PANTHER" id="PTHR23206:SF7">
    <property type="entry name" value="PROTEIN KINASE DOMAIN-CONTAINING PROTEIN"/>
    <property type="match status" value="1"/>
</dbReference>
<keyword evidence="7" id="KW-1185">Reference proteome</keyword>
<dbReference type="EMBL" id="JAWWNJ010000133">
    <property type="protein sequence ID" value="KAK6984986.1"/>
    <property type="molecule type" value="Genomic_DNA"/>
</dbReference>
<feature type="repeat" description="ANK" evidence="3">
    <location>
        <begin position="997"/>
        <end position="1029"/>
    </location>
</feature>
<dbReference type="InterPro" id="IPR056884">
    <property type="entry name" value="NPHP3-like_N"/>
</dbReference>
<feature type="domain" description="Nephrocystin 3-like N-terminal" evidence="5">
    <location>
        <begin position="218"/>
        <end position="340"/>
    </location>
</feature>
<feature type="repeat" description="ANK" evidence="3">
    <location>
        <begin position="668"/>
        <end position="700"/>
    </location>
</feature>
<dbReference type="AlphaFoldDB" id="A0AAV9ZL45"/>
<protein>
    <submittedName>
        <fullName evidence="6">ANK-REP-region domain-containing protein</fullName>
    </submittedName>
</protein>
<gene>
    <name evidence="6" type="ORF">R3P38DRAFT_3374830</name>
</gene>
<evidence type="ECO:0000256" key="3">
    <source>
        <dbReference type="PROSITE-ProRule" id="PRU00023"/>
    </source>
</evidence>
<dbReference type="Gene3D" id="1.25.40.20">
    <property type="entry name" value="Ankyrin repeat-containing domain"/>
    <property type="match status" value="3"/>
</dbReference>
<dbReference type="InterPro" id="IPR054471">
    <property type="entry name" value="GPIID_WHD"/>
</dbReference>
<feature type="repeat" description="ANK" evidence="3">
    <location>
        <begin position="832"/>
        <end position="864"/>
    </location>
</feature>
<keyword evidence="2 3" id="KW-0040">ANK repeat</keyword>
<feature type="domain" description="GPI inositol-deacylase winged helix" evidence="4">
    <location>
        <begin position="452"/>
        <end position="529"/>
    </location>
</feature>
<accession>A0AAV9ZL45</accession>
<dbReference type="InterPro" id="IPR027417">
    <property type="entry name" value="P-loop_NTPase"/>
</dbReference>
<proteinExistence type="predicted"/>
<evidence type="ECO:0000259" key="5">
    <source>
        <dbReference type="Pfam" id="PF24883"/>
    </source>
</evidence>
<evidence type="ECO:0000313" key="6">
    <source>
        <dbReference type="EMBL" id="KAK6984986.1"/>
    </source>
</evidence>
<comment type="caution">
    <text evidence="6">The sequence shown here is derived from an EMBL/GenBank/DDBJ whole genome shotgun (WGS) entry which is preliminary data.</text>
</comment>
<organism evidence="6 7">
    <name type="scientific">Favolaschia claudopus</name>
    <dbReference type="NCBI Taxonomy" id="2862362"/>
    <lineage>
        <taxon>Eukaryota</taxon>
        <taxon>Fungi</taxon>
        <taxon>Dikarya</taxon>
        <taxon>Basidiomycota</taxon>
        <taxon>Agaricomycotina</taxon>
        <taxon>Agaricomycetes</taxon>
        <taxon>Agaricomycetidae</taxon>
        <taxon>Agaricales</taxon>
        <taxon>Marasmiineae</taxon>
        <taxon>Mycenaceae</taxon>
        <taxon>Favolaschia</taxon>
    </lineage>
</organism>
<evidence type="ECO:0000256" key="2">
    <source>
        <dbReference type="ARBA" id="ARBA00023043"/>
    </source>
</evidence>
<dbReference type="InterPro" id="IPR036770">
    <property type="entry name" value="Ankyrin_rpt-contain_sf"/>
</dbReference>
<dbReference type="SUPFAM" id="SSF48403">
    <property type="entry name" value="Ankyrin repeat"/>
    <property type="match status" value="3"/>
</dbReference>
<dbReference type="PROSITE" id="PS50088">
    <property type="entry name" value="ANK_REPEAT"/>
    <property type="match status" value="13"/>
</dbReference>
<feature type="repeat" description="ANK" evidence="3">
    <location>
        <begin position="701"/>
        <end position="733"/>
    </location>
</feature>
<dbReference type="Gene3D" id="3.40.50.300">
    <property type="entry name" value="P-loop containing nucleotide triphosphate hydrolases"/>
    <property type="match status" value="1"/>
</dbReference>
<reference evidence="6 7" key="1">
    <citation type="journal article" date="2024" name="J Genomics">
        <title>Draft genome sequencing and assembly of Favolaschia claudopus CIRM-BRFM 2984 isolated from oak limbs.</title>
        <authorList>
            <person name="Navarro D."/>
            <person name="Drula E."/>
            <person name="Chaduli D."/>
            <person name="Cazenave R."/>
            <person name="Ahrendt S."/>
            <person name="Wang J."/>
            <person name="Lipzen A."/>
            <person name="Daum C."/>
            <person name="Barry K."/>
            <person name="Grigoriev I.V."/>
            <person name="Favel A."/>
            <person name="Rosso M.N."/>
            <person name="Martin F."/>
        </authorList>
    </citation>
    <scope>NUCLEOTIDE SEQUENCE [LARGE SCALE GENOMIC DNA]</scope>
    <source>
        <strain evidence="6 7">CIRM-BRFM 2984</strain>
    </source>
</reference>
<feature type="repeat" description="ANK" evidence="3">
    <location>
        <begin position="799"/>
        <end position="831"/>
    </location>
</feature>
<dbReference type="Pfam" id="PF12796">
    <property type="entry name" value="Ank_2"/>
    <property type="match status" value="5"/>
</dbReference>
<dbReference type="PANTHER" id="PTHR23206">
    <property type="entry name" value="MASK PROTEIN"/>
    <property type="match status" value="1"/>
</dbReference>
<dbReference type="PRINTS" id="PR01415">
    <property type="entry name" value="ANKYRIN"/>
</dbReference>